<name>A0A3M6UMN8_POCDA</name>
<dbReference type="EMBL" id="RCHS01001168">
    <property type="protein sequence ID" value="RMX54900.1"/>
    <property type="molecule type" value="Genomic_DNA"/>
</dbReference>
<protein>
    <submittedName>
        <fullName evidence="1">Uncharacterized protein</fullName>
    </submittedName>
</protein>
<comment type="caution">
    <text evidence="1">The sequence shown here is derived from an EMBL/GenBank/DDBJ whole genome shotgun (WGS) entry which is preliminary data.</text>
</comment>
<dbReference type="Gene3D" id="1.25.40.10">
    <property type="entry name" value="Tetratricopeptide repeat domain"/>
    <property type="match status" value="1"/>
</dbReference>
<organism evidence="1 2">
    <name type="scientific">Pocillopora damicornis</name>
    <name type="common">Cauliflower coral</name>
    <name type="synonym">Millepora damicornis</name>
    <dbReference type="NCBI Taxonomy" id="46731"/>
    <lineage>
        <taxon>Eukaryota</taxon>
        <taxon>Metazoa</taxon>
        <taxon>Cnidaria</taxon>
        <taxon>Anthozoa</taxon>
        <taxon>Hexacorallia</taxon>
        <taxon>Scleractinia</taxon>
        <taxon>Astrocoeniina</taxon>
        <taxon>Pocilloporidae</taxon>
        <taxon>Pocillopora</taxon>
    </lineage>
</organism>
<dbReference type="AlphaFoldDB" id="A0A3M6UMN8"/>
<evidence type="ECO:0000313" key="1">
    <source>
        <dbReference type="EMBL" id="RMX54900.1"/>
    </source>
</evidence>
<proteinExistence type="predicted"/>
<dbReference type="Proteomes" id="UP000275408">
    <property type="component" value="Unassembled WGS sequence"/>
</dbReference>
<keyword evidence="2" id="KW-1185">Reference proteome</keyword>
<dbReference type="InterPro" id="IPR011990">
    <property type="entry name" value="TPR-like_helical_dom_sf"/>
</dbReference>
<sequence>MLELTNHTRGRRIPSTRAIAIMNTAGHGREEAVAHGRLGIVKEDHEEVLDITMGIGDRQGTRTSYGNPGTVFNSLAEYQKNREYHEQALAFAIEIGERKGKGTSNGDLETVFYSLR</sequence>
<reference evidence="1 2" key="1">
    <citation type="journal article" date="2018" name="Sci. Rep.">
        <title>Comparative analysis of the Pocillopora damicornis genome highlights role of immune system in coral evolution.</title>
        <authorList>
            <person name="Cunning R."/>
            <person name="Bay R.A."/>
            <person name="Gillette P."/>
            <person name="Baker A.C."/>
            <person name="Traylor-Knowles N."/>
        </authorList>
    </citation>
    <scope>NUCLEOTIDE SEQUENCE [LARGE SCALE GENOMIC DNA]</scope>
    <source>
        <strain evidence="1">RSMAS</strain>
        <tissue evidence="1">Whole animal</tissue>
    </source>
</reference>
<evidence type="ECO:0000313" key="2">
    <source>
        <dbReference type="Proteomes" id="UP000275408"/>
    </source>
</evidence>
<gene>
    <name evidence="1" type="ORF">pdam_00015080</name>
</gene>
<accession>A0A3M6UMN8</accession>